<evidence type="ECO:0000256" key="9">
    <source>
        <dbReference type="HAMAP-Rule" id="MF_00127"/>
    </source>
</evidence>
<dbReference type="SUPFAM" id="SSF52954">
    <property type="entry name" value="Class II aaRS ABD-related"/>
    <property type="match status" value="1"/>
</dbReference>
<evidence type="ECO:0000256" key="5">
    <source>
        <dbReference type="ARBA" id="ARBA00022840"/>
    </source>
</evidence>
<dbReference type="Pfam" id="PF13393">
    <property type="entry name" value="tRNA-synt_His"/>
    <property type="match status" value="1"/>
</dbReference>
<sequence>MIQPRVLKGFRDFLPETEIQRRGIVKILEEQFRLFGFVPIDTPILEYTEVLLGKGGGETDKQVYRFEDHGGRDVAMRFDLTVPFARFMAAHVNELYLPFKRYHMAKVFRGENTQRGRYREFMQCDFDIVGTDTASADFEILTMMHDSFHALGVSGVTIRLSHRGIFNRFLAHRGIAKDSAEILRTVDKLSKIGSDAVLELLEELSGKENARAILDFIGAEGDFSAVLEKMEDLAGGEDEDTRRLKDLKAAMARCGIQESFVLDPSITRGLDYYTGVVFETFLDELPQIGSVCSGGRYNNLASLYTKQELPGVGASIGLDRLMAALEEIGSSGRKEAPVEAMVLCMDEEGTGDFHALARRLRAAGIRAEVYPDPRKLGAQFSFAEKKGALAAVLLGEEERKAGTVTVKDLAARKNHGGLSPEEAIKLVRELTKKERN</sequence>
<dbReference type="Gene3D" id="3.30.930.10">
    <property type="entry name" value="Bira Bifunctional Protein, Domain 2"/>
    <property type="match status" value="1"/>
</dbReference>
<dbReference type="Gene3D" id="3.40.50.800">
    <property type="entry name" value="Anticodon-binding domain"/>
    <property type="match status" value="1"/>
</dbReference>
<dbReference type="InterPro" id="IPR045864">
    <property type="entry name" value="aa-tRNA-synth_II/BPL/LPL"/>
</dbReference>
<evidence type="ECO:0000256" key="1">
    <source>
        <dbReference type="ARBA" id="ARBA00008226"/>
    </source>
</evidence>
<keyword evidence="5 9" id="KW-0067">ATP-binding</keyword>
<accession>A0A1Y1RWI3</accession>
<dbReference type="CDD" id="cd00773">
    <property type="entry name" value="HisRS-like_core"/>
    <property type="match status" value="1"/>
</dbReference>
<dbReference type="InterPro" id="IPR004516">
    <property type="entry name" value="HisRS/HisZ"/>
</dbReference>
<reference evidence="12 13" key="1">
    <citation type="submission" date="2017-03" db="EMBL/GenBank/DDBJ databases">
        <title>Draft Genome sequence of Marispirochaeta sp. strain JC444.</title>
        <authorList>
            <person name="Shivani Y."/>
            <person name="Subhash Y."/>
            <person name="Sasikala C."/>
            <person name="Ramana C."/>
        </authorList>
    </citation>
    <scope>NUCLEOTIDE SEQUENCE [LARGE SCALE GENOMIC DNA]</scope>
    <source>
        <strain evidence="12 13">JC444</strain>
    </source>
</reference>
<dbReference type="PANTHER" id="PTHR11476:SF7">
    <property type="entry name" value="HISTIDINE--TRNA LIGASE"/>
    <property type="match status" value="1"/>
</dbReference>
<feature type="binding site" evidence="10">
    <location>
        <position position="127"/>
    </location>
    <ligand>
        <name>L-histidine</name>
        <dbReference type="ChEBI" id="CHEBI:57595"/>
    </ligand>
</feature>
<evidence type="ECO:0000256" key="6">
    <source>
        <dbReference type="ARBA" id="ARBA00022917"/>
    </source>
</evidence>
<organism evidence="12 13">
    <name type="scientific">Marispirochaeta aestuarii</name>
    <dbReference type="NCBI Taxonomy" id="1963862"/>
    <lineage>
        <taxon>Bacteria</taxon>
        <taxon>Pseudomonadati</taxon>
        <taxon>Spirochaetota</taxon>
        <taxon>Spirochaetia</taxon>
        <taxon>Spirochaetales</taxon>
        <taxon>Spirochaetaceae</taxon>
        <taxon>Marispirochaeta</taxon>
    </lineage>
</organism>
<dbReference type="InterPro" id="IPR004154">
    <property type="entry name" value="Anticodon-bd"/>
</dbReference>
<dbReference type="EMBL" id="MWQY01000013">
    <property type="protein sequence ID" value="ORC34529.1"/>
    <property type="molecule type" value="Genomic_DNA"/>
</dbReference>
<dbReference type="GO" id="GO:0005737">
    <property type="term" value="C:cytoplasm"/>
    <property type="evidence" value="ECO:0007669"/>
    <property type="project" value="UniProtKB-SubCell"/>
</dbReference>
<evidence type="ECO:0000256" key="10">
    <source>
        <dbReference type="PIRSR" id="PIRSR001549-1"/>
    </source>
</evidence>
<dbReference type="STRING" id="1963862.B4O97_12340"/>
<evidence type="ECO:0000256" key="4">
    <source>
        <dbReference type="ARBA" id="ARBA00022741"/>
    </source>
</evidence>
<evidence type="ECO:0000259" key="11">
    <source>
        <dbReference type="PROSITE" id="PS50862"/>
    </source>
</evidence>
<evidence type="ECO:0000256" key="3">
    <source>
        <dbReference type="ARBA" id="ARBA00022598"/>
    </source>
</evidence>
<dbReference type="GO" id="GO:0005524">
    <property type="term" value="F:ATP binding"/>
    <property type="evidence" value="ECO:0007669"/>
    <property type="project" value="UniProtKB-UniRule"/>
</dbReference>
<name>A0A1Y1RWI3_9SPIO</name>
<comment type="catalytic activity">
    <reaction evidence="8 9">
        <text>tRNA(His) + L-histidine + ATP = L-histidyl-tRNA(His) + AMP + diphosphate + H(+)</text>
        <dbReference type="Rhea" id="RHEA:17313"/>
        <dbReference type="Rhea" id="RHEA-COMP:9665"/>
        <dbReference type="Rhea" id="RHEA-COMP:9689"/>
        <dbReference type="ChEBI" id="CHEBI:15378"/>
        <dbReference type="ChEBI" id="CHEBI:30616"/>
        <dbReference type="ChEBI" id="CHEBI:33019"/>
        <dbReference type="ChEBI" id="CHEBI:57595"/>
        <dbReference type="ChEBI" id="CHEBI:78442"/>
        <dbReference type="ChEBI" id="CHEBI:78527"/>
        <dbReference type="ChEBI" id="CHEBI:456215"/>
        <dbReference type="EC" id="6.1.1.21"/>
    </reaction>
</comment>
<dbReference type="EC" id="6.1.1.21" evidence="9"/>
<dbReference type="Proteomes" id="UP000192343">
    <property type="component" value="Unassembled WGS sequence"/>
</dbReference>
<protein>
    <recommendedName>
        <fullName evidence="9">Histidine--tRNA ligase</fullName>
        <ecNumber evidence="9">6.1.1.21</ecNumber>
    </recommendedName>
    <alternativeName>
        <fullName evidence="9">Histidyl-tRNA synthetase</fullName>
        <shortName evidence="9">HisRS</shortName>
    </alternativeName>
</protein>
<dbReference type="GO" id="GO:0004821">
    <property type="term" value="F:histidine-tRNA ligase activity"/>
    <property type="evidence" value="ECO:0007669"/>
    <property type="project" value="UniProtKB-UniRule"/>
</dbReference>
<keyword evidence="13" id="KW-1185">Reference proteome</keyword>
<feature type="binding site" evidence="10">
    <location>
        <begin position="79"/>
        <end position="81"/>
    </location>
    <ligand>
        <name>L-histidine</name>
        <dbReference type="ChEBI" id="CHEBI:57595"/>
    </ligand>
</feature>
<dbReference type="OrthoDB" id="9800814at2"/>
<comment type="subunit">
    <text evidence="2 9">Homodimer.</text>
</comment>
<dbReference type="PIRSF" id="PIRSF001549">
    <property type="entry name" value="His-tRNA_synth"/>
    <property type="match status" value="1"/>
</dbReference>
<comment type="similarity">
    <text evidence="1 9">Belongs to the class-II aminoacyl-tRNA synthetase family.</text>
</comment>
<dbReference type="InterPro" id="IPR036621">
    <property type="entry name" value="Anticodon-bd_dom_sf"/>
</dbReference>
<keyword evidence="3 9" id="KW-0436">Ligase</keyword>
<keyword evidence="9" id="KW-0963">Cytoplasm</keyword>
<dbReference type="NCBIfam" id="TIGR00442">
    <property type="entry name" value="hisS"/>
    <property type="match status" value="1"/>
</dbReference>
<feature type="binding site" evidence="10">
    <location>
        <begin position="272"/>
        <end position="273"/>
    </location>
    <ligand>
        <name>L-histidine</name>
        <dbReference type="ChEBI" id="CHEBI:57595"/>
    </ligand>
</feature>
<keyword evidence="7 9" id="KW-0030">Aminoacyl-tRNA synthetase</keyword>
<evidence type="ECO:0000256" key="2">
    <source>
        <dbReference type="ARBA" id="ARBA00011738"/>
    </source>
</evidence>
<gene>
    <name evidence="9" type="primary">hisS</name>
    <name evidence="12" type="ORF">B4O97_12340</name>
</gene>
<feature type="binding site" evidence="10">
    <location>
        <position position="109"/>
    </location>
    <ligand>
        <name>L-histidine</name>
        <dbReference type="ChEBI" id="CHEBI:57595"/>
    </ligand>
</feature>
<dbReference type="SUPFAM" id="SSF55681">
    <property type="entry name" value="Class II aaRS and biotin synthetases"/>
    <property type="match status" value="1"/>
</dbReference>
<comment type="subcellular location">
    <subcellularLocation>
        <location evidence="9">Cytoplasm</location>
    </subcellularLocation>
</comment>
<feature type="binding site" evidence="10">
    <location>
        <position position="268"/>
    </location>
    <ligand>
        <name>L-histidine</name>
        <dbReference type="ChEBI" id="CHEBI:57595"/>
    </ligand>
</feature>
<dbReference type="InterPro" id="IPR041715">
    <property type="entry name" value="HisRS-like_core"/>
</dbReference>
<evidence type="ECO:0000256" key="8">
    <source>
        <dbReference type="ARBA" id="ARBA00047639"/>
    </source>
</evidence>
<dbReference type="InterPro" id="IPR033656">
    <property type="entry name" value="HisRS_anticodon"/>
</dbReference>
<dbReference type="CDD" id="cd00859">
    <property type="entry name" value="HisRS_anticodon"/>
    <property type="match status" value="1"/>
</dbReference>
<feature type="binding site" evidence="10">
    <location>
        <position position="123"/>
    </location>
    <ligand>
        <name>L-histidine</name>
        <dbReference type="ChEBI" id="CHEBI:57595"/>
    </ligand>
</feature>
<dbReference type="HAMAP" id="MF_00127">
    <property type="entry name" value="His_tRNA_synth"/>
    <property type="match status" value="1"/>
</dbReference>
<dbReference type="GO" id="GO:0006427">
    <property type="term" value="P:histidyl-tRNA aminoacylation"/>
    <property type="evidence" value="ECO:0007669"/>
    <property type="project" value="UniProtKB-UniRule"/>
</dbReference>
<evidence type="ECO:0000313" key="13">
    <source>
        <dbReference type="Proteomes" id="UP000192343"/>
    </source>
</evidence>
<proteinExistence type="inferred from homology"/>
<dbReference type="InterPro" id="IPR015807">
    <property type="entry name" value="His-tRNA-ligase"/>
</dbReference>
<dbReference type="Pfam" id="PF03129">
    <property type="entry name" value="HGTP_anticodon"/>
    <property type="match status" value="1"/>
</dbReference>
<dbReference type="InterPro" id="IPR006195">
    <property type="entry name" value="aa-tRNA-synth_II"/>
</dbReference>
<feature type="domain" description="Aminoacyl-transfer RNA synthetases class-II family profile" evidence="11">
    <location>
        <begin position="1"/>
        <end position="337"/>
    </location>
</feature>
<dbReference type="PROSITE" id="PS50862">
    <property type="entry name" value="AA_TRNA_LIGASE_II"/>
    <property type="match status" value="1"/>
</dbReference>
<dbReference type="PANTHER" id="PTHR11476">
    <property type="entry name" value="HISTIDYL-TRNA SYNTHETASE"/>
    <property type="match status" value="1"/>
</dbReference>
<keyword evidence="4 9" id="KW-0547">Nucleotide-binding</keyword>
<dbReference type="AlphaFoldDB" id="A0A1Y1RWI3"/>
<evidence type="ECO:0000313" key="12">
    <source>
        <dbReference type="EMBL" id="ORC34529.1"/>
    </source>
</evidence>
<evidence type="ECO:0000256" key="7">
    <source>
        <dbReference type="ARBA" id="ARBA00023146"/>
    </source>
</evidence>
<comment type="caution">
    <text evidence="12">The sequence shown here is derived from an EMBL/GenBank/DDBJ whole genome shotgun (WGS) entry which is preliminary data.</text>
</comment>
<keyword evidence="6 9" id="KW-0648">Protein biosynthesis</keyword>